<keyword evidence="4" id="KW-1185">Reference proteome</keyword>
<feature type="compositionally biased region" description="Basic and acidic residues" evidence="1">
    <location>
        <begin position="353"/>
        <end position="373"/>
    </location>
</feature>
<dbReference type="EMBL" id="OX597816">
    <property type="protein sequence ID" value="CAI9720488.1"/>
    <property type="molecule type" value="Genomic_DNA"/>
</dbReference>
<gene>
    <name evidence="3" type="ORF">OCTVUL_1B010986</name>
</gene>
<evidence type="ECO:0000256" key="1">
    <source>
        <dbReference type="SAM" id="MobiDB-lite"/>
    </source>
</evidence>
<feature type="region of interest" description="Disordered" evidence="1">
    <location>
        <begin position="339"/>
        <end position="374"/>
    </location>
</feature>
<feature type="region of interest" description="Disordered" evidence="1">
    <location>
        <begin position="1"/>
        <end position="79"/>
    </location>
</feature>
<evidence type="ECO:0000259" key="2">
    <source>
        <dbReference type="Pfam" id="PF12572"/>
    </source>
</evidence>
<dbReference type="Pfam" id="PF12572">
    <property type="entry name" value="DUF3752"/>
    <property type="match status" value="1"/>
</dbReference>
<dbReference type="AlphaFoldDB" id="A0AA36F2P7"/>
<proteinExistence type="predicted"/>
<dbReference type="PANTHER" id="PTHR46370:SF1">
    <property type="entry name" value="GPALPP MOTIFS-CONTAINING PROTEIN 1"/>
    <property type="match status" value="1"/>
</dbReference>
<feature type="compositionally biased region" description="Basic and acidic residues" evidence="1">
    <location>
        <begin position="294"/>
        <end position="305"/>
    </location>
</feature>
<reference evidence="3" key="1">
    <citation type="submission" date="2023-08" db="EMBL/GenBank/DDBJ databases">
        <authorList>
            <person name="Alioto T."/>
            <person name="Alioto T."/>
            <person name="Gomez Garrido J."/>
        </authorList>
    </citation>
    <scope>NUCLEOTIDE SEQUENCE</scope>
</reference>
<accession>A0AA36F2P7</accession>
<organism evidence="3 4">
    <name type="scientific">Octopus vulgaris</name>
    <name type="common">Common octopus</name>
    <dbReference type="NCBI Taxonomy" id="6645"/>
    <lineage>
        <taxon>Eukaryota</taxon>
        <taxon>Metazoa</taxon>
        <taxon>Spiralia</taxon>
        <taxon>Lophotrochozoa</taxon>
        <taxon>Mollusca</taxon>
        <taxon>Cephalopoda</taxon>
        <taxon>Coleoidea</taxon>
        <taxon>Octopodiformes</taxon>
        <taxon>Octopoda</taxon>
        <taxon>Incirrata</taxon>
        <taxon>Octopodidae</taxon>
        <taxon>Octopus</taxon>
    </lineage>
</organism>
<feature type="compositionally biased region" description="Polar residues" evidence="1">
    <location>
        <begin position="19"/>
        <end position="48"/>
    </location>
</feature>
<dbReference type="InterPro" id="IPR046331">
    <property type="entry name" value="GPAM1-like"/>
</dbReference>
<feature type="region of interest" description="Disordered" evidence="1">
    <location>
        <begin position="280"/>
        <end position="319"/>
    </location>
</feature>
<evidence type="ECO:0000313" key="4">
    <source>
        <dbReference type="Proteomes" id="UP001162480"/>
    </source>
</evidence>
<protein>
    <recommendedName>
        <fullName evidence="2">DUF3752 domain-containing protein</fullName>
    </recommendedName>
</protein>
<feature type="compositionally biased region" description="Polar residues" evidence="1">
    <location>
        <begin position="280"/>
        <end position="293"/>
    </location>
</feature>
<feature type="domain" description="DUF3752" evidence="2">
    <location>
        <begin position="268"/>
        <end position="396"/>
    </location>
</feature>
<feature type="compositionally biased region" description="Polar residues" evidence="1">
    <location>
        <begin position="67"/>
        <end position="79"/>
    </location>
</feature>
<dbReference type="Proteomes" id="UP001162480">
    <property type="component" value="Chromosome 3"/>
</dbReference>
<evidence type="ECO:0000313" key="3">
    <source>
        <dbReference type="EMBL" id="CAI9720488.1"/>
    </source>
</evidence>
<dbReference type="InterPro" id="IPR022226">
    <property type="entry name" value="DUF3752"/>
</dbReference>
<sequence>MSGQYGPVLPPGFKRSHVNDNILTSSEGNVSSEDNLPTCSNNTSNSGESDFIDSEKMAHHPKKDTKVSSSWQQISSGDYRSACQKTPVSSLSQKEDNIVVRPIVRSSQKSKLSTYNVEESSSTPLKEHKIIGPQLSNMNTIETKASTCSSPDTFNNEPFPDANQSRCASSYDVFGPALPPDLIKDKAKDNCSVSEKPSTLIEDFSLIGPLPSEMFQQGMKDESISDDIEKRSLDMKDKLTKKVDGEVLSRETWMLELPPEIGPGLGLVARTFRPSKSICQSKDSSVWTDTPTDQAKKQKEGQEKHGGKRSSTETDQIISERDQRCSIIVDEYNKNRRSESLLNMHTKQRKIAKRDSDEPVERQPFSREHDLEAVHLNSTQRKSIIEKSQSLGSRFGSGTSRFL</sequence>
<dbReference type="PANTHER" id="PTHR46370">
    <property type="entry name" value="GPALPP MOTIFS-CONTAINING PROTEIN 1"/>
    <property type="match status" value="1"/>
</dbReference>
<name>A0AA36F2P7_OCTVU</name>